<dbReference type="EMBL" id="BONY01000048">
    <property type="protein sequence ID" value="GIH08377.1"/>
    <property type="molecule type" value="Genomic_DNA"/>
</dbReference>
<dbReference type="Pfam" id="PF23359">
    <property type="entry name" value="Lsr2_DNA-bd"/>
    <property type="match status" value="1"/>
</dbReference>
<evidence type="ECO:0000256" key="2">
    <source>
        <dbReference type="SAM" id="MobiDB-lite"/>
    </source>
</evidence>
<dbReference type="RefSeq" id="WP_203912129.1">
    <property type="nucleotide sequence ID" value="NZ_BONY01000048.1"/>
</dbReference>
<evidence type="ECO:0000256" key="1">
    <source>
        <dbReference type="ARBA" id="ARBA00023125"/>
    </source>
</evidence>
<dbReference type="InterPro" id="IPR042261">
    <property type="entry name" value="Lsr2-like_dimerization"/>
</dbReference>
<keyword evidence="6" id="KW-1185">Reference proteome</keyword>
<dbReference type="GO" id="GO:0003677">
    <property type="term" value="F:DNA binding"/>
    <property type="evidence" value="ECO:0007669"/>
    <property type="project" value="UniProtKB-KW"/>
</dbReference>
<reference evidence="5" key="1">
    <citation type="submission" date="2021-01" db="EMBL/GenBank/DDBJ databases">
        <title>Whole genome shotgun sequence of Rhizocola hellebori NBRC 109834.</title>
        <authorList>
            <person name="Komaki H."/>
            <person name="Tamura T."/>
        </authorList>
    </citation>
    <scope>NUCLEOTIDE SEQUENCE</scope>
    <source>
        <strain evidence="5">NBRC 109834</strain>
    </source>
</reference>
<dbReference type="InterPro" id="IPR024412">
    <property type="entry name" value="Lsr2_dim_dom"/>
</dbReference>
<dbReference type="Gene3D" id="4.10.320.10">
    <property type="entry name" value="E3-binding domain"/>
    <property type="match status" value="1"/>
</dbReference>
<feature type="domain" description="Lsr2 dimerization" evidence="3">
    <location>
        <begin position="1"/>
        <end position="57"/>
    </location>
</feature>
<dbReference type="Proteomes" id="UP000612899">
    <property type="component" value="Unassembled WGS sequence"/>
</dbReference>
<dbReference type="GO" id="GO:0016746">
    <property type="term" value="F:acyltransferase activity"/>
    <property type="evidence" value="ECO:0007669"/>
    <property type="project" value="InterPro"/>
</dbReference>
<dbReference type="InterPro" id="IPR055370">
    <property type="entry name" value="Lsr2_DNA-bd"/>
</dbReference>
<dbReference type="Pfam" id="PF11774">
    <property type="entry name" value="Lsr2"/>
    <property type="match status" value="1"/>
</dbReference>
<sequence length="117" mass="12952">MARREIIVLQDDLDGSEKDVRVVKFGFEGVNYEIDLGPANFDKLAQVLAPYVAVARKDPSSRRTAGPAVKTKGLSAAEQRAKNQRVRDWAKSQKMKVSERGRVPAKLSEAYHAAGLR</sequence>
<name>A0A8J3QEZ9_9ACTN</name>
<evidence type="ECO:0000259" key="4">
    <source>
        <dbReference type="Pfam" id="PF23359"/>
    </source>
</evidence>
<evidence type="ECO:0000313" key="5">
    <source>
        <dbReference type="EMBL" id="GIH08377.1"/>
    </source>
</evidence>
<feature type="compositionally biased region" description="Basic and acidic residues" evidence="2">
    <location>
        <begin position="79"/>
        <end position="102"/>
    </location>
</feature>
<comment type="caution">
    <text evidence="5">The sequence shown here is derived from an EMBL/GenBank/DDBJ whole genome shotgun (WGS) entry which is preliminary data.</text>
</comment>
<proteinExistence type="predicted"/>
<dbReference type="InterPro" id="IPR036625">
    <property type="entry name" value="E3-bd_dom_sf"/>
</dbReference>
<dbReference type="Gene3D" id="3.30.60.230">
    <property type="entry name" value="Lsr2, dimerization domain"/>
    <property type="match status" value="1"/>
</dbReference>
<protein>
    <submittedName>
        <fullName evidence="5">Lsr2 family protein</fullName>
    </submittedName>
</protein>
<evidence type="ECO:0000313" key="6">
    <source>
        <dbReference type="Proteomes" id="UP000612899"/>
    </source>
</evidence>
<accession>A0A8J3QEZ9</accession>
<dbReference type="AlphaFoldDB" id="A0A8J3QEZ9"/>
<organism evidence="5 6">
    <name type="scientific">Rhizocola hellebori</name>
    <dbReference type="NCBI Taxonomy" id="1392758"/>
    <lineage>
        <taxon>Bacteria</taxon>
        <taxon>Bacillati</taxon>
        <taxon>Actinomycetota</taxon>
        <taxon>Actinomycetes</taxon>
        <taxon>Micromonosporales</taxon>
        <taxon>Micromonosporaceae</taxon>
        <taxon>Rhizocola</taxon>
    </lineage>
</organism>
<feature type="domain" description="Lsr2 DNA-binding" evidence="4">
    <location>
        <begin position="79"/>
        <end position="114"/>
    </location>
</feature>
<keyword evidence="1" id="KW-0238">DNA-binding</keyword>
<evidence type="ECO:0000259" key="3">
    <source>
        <dbReference type="Pfam" id="PF11774"/>
    </source>
</evidence>
<feature type="region of interest" description="Disordered" evidence="2">
    <location>
        <begin position="58"/>
        <end position="102"/>
    </location>
</feature>
<gene>
    <name evidence="5" type="ORF">Rhe02_64440</name>
</gene>